<name>A0A1H3HC27_9ACTN</name>
<dbReference type="AlphaFoldDB" id="A0A1H3HC27"/>
<gene>
    <name evidence="3" type="ORF">SAMN05444365_101747</name>
</gene>
<evidence type="ECO:0000313" key="4">
    <source>
        <dbReference type="Proteomes" id="UP000242415"/>
    </source>
</evidence>
<feature type="transmembrane region" description="Helical" evidence="2">
    <location>
        <begin position="34"/>
        <end position="58"/>
    </location>
</feature>
<proteinExistence type="predicted"/>
<feature type="compositionally biased region" description="Pro residues" evidence="1">
    <location>
        <begin position="12"/>
        <end position="24"/>
    </location>
</feature>
<evidence type="ECO:0000256" key="2">
    <source>
        <dbReference type="SAM" id="Phobius"/>
    </source>
</evidence>
<keyword evidence="2" id="KW-0472">Membrane</keyword>
<dbReference type="STRING" id="405436.SAMN05444365_101747"/>
<keyword evidence="2" id="KW-0812">Transmembrane</keyword>
<feature type="region of interest" description="Disordered" evidence="1">
    <location>
        <begin position="1"/>
        <end position="24"/>
    </location>
</feature>
<sequence>MAQPPMRSEHTPGPPPAIPMPVGAPMPPGRRLRLTLAIVGGMVLLLCMGGVGISYALYDNATAPDRSAPDVVVDNYLRALLVERNDTNAALYACDEPALEDIKAFREDVIRQEARLNTSITFSWGQLTVQSGTGGEAEVTTTVRRSGTIDGAGQSVVDVWTFRAVDQNGWRVCGAQRRE</sequence>
<protein>
    <submittedName>
        <fullName evidence="3">Uncharacterized protein</fullName>
    </submittedName>
</protein>
<accession>A0A1H3HC27</accession>
<dbReference type="EMBL" id="FNPH01000001">
    <property type="protein sequence ID" value="SDY12344.1"/>
    <property type="molecule type" value="Genomic_DNA"/>
</dbReference>
<dbReference type="Proteomes" id="UP000242415">
    <property type="component" value="Unassembled WGS sequence"/>
</dbReference>
<evidence type="ECO:0000313" key="3">
    <source>
        <dbReference type="EMBL" id="SDY12344.1"/>
    </source>
</evidence>
<organism evidence="3 4">
    <name type="scientific">Micromonospora pattaloongensis</name>
    <dbReference type="NCBI Taxonomy" id="405436"/>
    <lineage>
        <taxon>Bacteria</taxon>
        <taxon>Bacillati</taxon>
        <taxon>Actinomycetota</taxon>
        <taxon>Actinomycetes</taxon>
        <taxon>Micromonosporales</taxon>
        <taxon>Micromonosporaceae</taxon>
        <taxon>Micromonospora</taxon>
    </lineage>
</organism>
<keyword evidence="4" id="KW-1185">Reference proteome</keyword>
<reference evidence="4" key="1">
    <citation type="submission" date="2016-10" db="EMBL/GenBank/DDBJ databases">
        <authorList>
            <person name="Varghese N."/>
            <person name="Submissions S."/>
        </authorList>
    </citation>
    <scope>NUCLEOTIDE SEQUENCE [LARGE SCALE GENOMIC DNA]</scope>
    <source>
        <strain evidence="4">DSM 45245</strain>
    </source>
</reference>
<evidence type="ECO:0000256" key="1">
    <source>
        <dbReference type="SAM" id="MobiDB-lite"/>
    </source>
</evidence>
<keyword evidence="2" id="KW-1133">Transmembrane helix</keyword>